<reference evidence="3" key="1">
    <citation type="submission" date="2020-02" db="EMBL/GenBank/DDBJ databases">
        <authorList>
            <person name="Meier V. D."/>
        </authorList>
    </citation>
    <scope>NUCLEOTIDE SEQUENCE</scope>
    <source>
        <strain evidence="3">AVDCRST_MAG01</strain>
    </source>
</reference>
<sequence>MTKGLLLSVLVCGLVLGVVATAFAKNGANFGNTCDVVGHSTADPIYEPDHGHPHVFYGAVDVTNGDTSDTLRGRDTSCRRVENASAYWHPEVYRNGNPLRVYEGKVRGDNTIYYDAGKIAEQRTISPFPADFEAVARDGGGVGDVEWGCGRATGDDLPKTCKNKMLTARVAFPQCWDGNHVSEAANEPERLVDPVDGRCKKGWKPLPKITMSVNFVLPSRRVGNITVAGNGPGMRTGFRTMHADFVNGWEMTELTKLVNDCIRTVPDNITVNQKPDYCQDPGRNGLVGR</sequence>
<keyword evidence="1" id="KW-0732">Signal</keyword>
<gene>
    <name evidence="3" type="ORF">AVDCRST_MAG01-01-2166</name>
</gene>
<organism evidence="3">
    <name type="scientific">uncultured Rubrobacteraceae bacterium</name>
    <dbReference type="NCBI Taxonomy" id="349277"/>
    <lineage>
        <taxon>Bacteria</taxon>
        <taxon>Bacillati</taxon>
        <taxon>Actinomycetota</taxon>
        <taxon>Rubrobacteria</taxon>
        <taxon>Rubrobacterales</taxon>
        <taxon>Rubrobacteraceae</taxon>
        <taxon>environmental samples</taxon>
    </lineage>
</organism>
<feature type="signal peptide" evidence="1">
    <location>
        <begin position="1"/>
        <end position="24"/>
    </location>
</feature>
<dbReference type="InterPro" id="IPR018535">
    <property type="entry name" value="DUF1996"/>
</dbReference>
<dbReference type="PANTHER" id="PTHR43662">
    <property type="match status" value="1"/>
</dbReference>
<dbReference type="EMBL" id="CADCUW010000303">
    <property type="protein sequence ID" value="CAA9419582.1"/>
    <property type="molecule type" value="Genomic_DNA"/>
</dbReference>
<dbReference type="Pfam" id="PF09362">
    <property type="entry name" value="DUF1996"/>
    <property type="match status" value="1"/>
</dbReference>
<feature type="chain" id="PRO_5026819028" description="DUF1996 domain-containing protein" evidence="1">
    <location>
        <begin position="25"/>
        <end position="289"/>
    </location>
</feature>
<dbReference type="PANTHER" id="PTHR43662:SF3">
    <property type="entry name" value="DOMAIN PROTEIN, PUTATIVE (AFU_ORTHOLOGUE AFUA_6G11970)-RELATED"/>
    <property type="match status" value="1"/>
</dbReference>
<evidence type="ECO:0000313" key="3">
    <source>
        <dbReference type="EMBL" id="CAA9419582.1"/>
    </source>
</evidence>
<protein>
    <recommendedName>
        <fullName evidence="2">DUF1996 domain-containing protein</fullName>
    </recommendedName>
</protein>
<name>A0A6J4PR20_9ACTN</name>
<dbReference type="AlphaFoldDB" id="A0A6J4PR20"/>
<evidence type="ECO:0000259" key="2">
    <source>
        <dbReference type="Pfam" id="PF09362"/>
    </source>
</evidence>
<evidence type="ECO:0000256" key="1">
    <source>
        <dbReference type="SAM" id="SignalP"/>
    </source>
</evidence>
<feature type="domain" description="DUF1996" evidence="2">
    <location>
        <begin position="43"/>
        <end position="249"/>
    </location>
</feature>
<accession>A0A6J4PR20</accession>
<proteinExistence type="predicted"/>